<dbReference type="InterPro" id="IPR015797">
    <property type="entry name" value="NUDIX_hydrolase-like_dom_sf"/>
</dbReference>
<dbReference type="PROSITE" id="PS51462">
    <property type="entry name" value="NUDIX"/>
    <property type="match status" value="1"/>
</dbReference>
<evidence type="ECO:0000259" key="4">
    <source>
        <dbReference type="PROSITE" id="PS51462"/>
    </source>
</evidence>
<dbReference type="InterPro" id="IPR020476">
    <property type="entry name" value="Nudix_hydrolase"/>
</dbReference>
<comment type="caution">
    <text evidence="5">The sequence shown here is derived from an EMBL/GenBank/DDBJ whole genome shotgun (WGS) entry which is preliminary data.</text>
</comment>
<feature type="domain" description="Nudix hydrolase" evidence="4">
    <location>
        <begin position="17"/>
        <end position="149"/>
    </location>
</feature>
<keyword evidence="2 3" id="KW-0378">Hydrolase</keyword>
<dbReference type="RefSeq" id="WP_103079667.1">
    <property type="nucleotide sequence ID" value="NZ_CP021850.1"/>
</dbReference>
<dbReference type="AlphaFoldDB" id="A0A2K2FMY4"/>
<dbReference type="InterPro" id="IPR000086">
    <property type="entry name" value="NUDIX_hydrolase_dom"/>
</dbReference>
<dbReference type="PROSITE" id="PS00893">
    <property type="entry name" value="NUDIX_BOX"/>
    <property type="match status" value="1"/>
</dbReference>
<evidence type="ECO:0000313" key="6">
    <source>
        <dbReference type="Proteomes" id="UP000236151"/>
    </source>
</evidence>
<accession>A0A2K2FMY4</accession>
<organism evidence="5 6">
    <name type="scientific">Clostridium thermosuccinogenes</name>
    <dbReference type="NCBI Taxonomy" id="84032"/>
    <lineage>
        <taxon>Bacteria</taxon>
        <taxon>Bacillati</taxon>
        <taxon>Bacillota</taxon>
        <taxon>Clostridia</taxon>
        <taxon>Eubacteriales</taxon>
        <taxon>Clostridiaceae</taxon>
        <taxon>Clostridium</taxon>
    </lineage>
</organism>
<gene>
    <name evidence="5" type="ORF">CDQ84_00035</name>
</gene>
<dbReference type="GO" id="GO:0016787">
    <property type="term" value="F:hydrolase activity"/>
    <property type="evidence" value="ECO:0007669"/>
    <property type="project" value="UniProtKB-KW"/>
</dbReference>
<dbReference type="KEGG" id="cthd:CDO33_16025"/>
<dbReference type="SUPFAM" id="SSF55811">
    <property type="entry name" value="Nudix"/>
    <property type="match status" value="1"/>
</dbReference>
<evidence type="ECO:0000313" key="5">
    <source>
        <dbReference type="EMBL" id="PNU01439.1"/>
    </source>
</evidence>
<proteinExistence type="inferred from homology"/>
<protein>
    <submittedName>
        <fullName evidence="5">ADP-ribose pyrophosphatase</fullName>
    </submittedName>
</protein>
<comment type="cofactor">
    <cofactor evidence="1">
        <name>Mg(2+)</name>
        <dbReference type="ChEBI" id="CHEBI:18420"/>
    </cofactor>
</comment>
<dbReference type="PANTHER" id="PTHR43046:SF2">
    <property type="entry name" value="8-OXO-DGTP DIPHOSPHATASE-RELATED"/>
    <property type="match status" value="1"/>
</dbReference>
<dbReference type="InterPro" id="IPR020084">
    <property type="entry name" value="NUDIX_hydrolase_CS"/>
</dbReference>
<dbReference type="EMBL" id="NIOJ01000001">
    <property type="protein sequence ID" value="PNU01439.1"/>
    <property type="molecule type" value="Genomic_DNA"/>
</dbReference>
<sequence>MNNYIKNMRSLIGNKPLLVCGASTIVLDGDNRVLMQLRKDNNCWGFPGGVVELGEKVADAAIREVFEETGLIVSDLKLFGVFSGEDLHYIYPNGDEVYIVDIVFVSKNYRGCIKIDESECKDVRFFDIDNVPENISPPLKQSVNELIRKHRDKSLYKLFDD</sequence>
<dbReference type="Proteomes" id="UP000236151">
    <property type="component" value="Unassembled WGS sequence"/>
</dbReference>
<evidence type="ECO:0000256" key="2">
    <source>
        <dbReference type="ARBA" id="ARBA00022801"/>
    </source>
</evidence>
<dbReference type="CDD" id="cd04677">
    <property type="entry name" value="NUDIX_Hydrolase"/>
    <property type="match status" value="1"/>
</dbReference>
<evidence type="ECO:0000256" key="1">
    <source>
        <dbReference type="ARBA" id="ARBA00001946"/>
    </source>
</evidence>
<comment type="similarity">
    <text evidence="3">Belongs to the Nudix hydrolase family.</text>
</comment>
<dbReference type="PANTHER" id="PTHR43046">
    <property type="entry name" value="GDP-MANNOSE MANNOSYL HYDROLASE"/>
    <property type="match status" value="1"/>
</dbReference>
<reference evidence="5 6" key="1">
    <citation type="submission" date="2017-06" db="EMBL/GenBank/DDBJ databases">
        <title>Investigating the central metabolism of Clostridium thermosuccinogenes.</title>
        <authorList>
            <person name="Koendjbiharie J.G."/>
            <person name="van Kranenburg R."/>
        </authorList>
    </citation>
    <scope>NUCLEOTIDE SEQUENCE [LARGE SCALE GENOMIC DNA]</scope>
    <source>
        <strain evidence="5 6">DSM 5806</strain>
    </source>
</reference>
<keyword evidence="6" id="KW-1185">Reference proteome</keyword>
<dbReference type="Gene3D" id="3.90.79.10">
    <property type="entry name" value="Nucleoside Triphosphate Pyrophosphohydrolase"/>
    <property type="match status" value="1"/>
</dbReference>
<dbReference type="Pfam" id="PF00293">
    <property type="entry name" value="NUDIX"/>
    <property type="match status" value="1"/>
</dbReference>
<name>A0A2K2FMY4_9CLOT</name>
<dbReference type="PRINTS" id="PR00502">
    <property type="entry name" value="NUDIXFAMILY"/>
</dbReference>
<evidence type="ECO:0000256" key="3">
    <source>
        <dbReference type="RuleBase" id="RU003476"/>
    </source>
</evidence>